<keyword evidence="6 14" id="KW-0378">Hydrolase</keyword>
<dbReference type="OrthoDB" id="546450at2759"/>
<evidence type="ECO:0000259" key="16">
    <source>
        <dbReference type="PROSITE" id="PS01180"/>
    </source>
</evidence>
<dbReference type="SUPFAM" id="SSF49854">
    <property type="entry name" value="Spermadhesin, CUB domain"/>
    <property type="match status" value="3"/>
</dbReference>
<keyword evidence="10 13" id="KW-1015">Disulfide bond</keyword>
<protein>
    <recommendedName>
        <fullName evidence="12">limulus clotting factor C</fullName>
        <ecNumber evidence="12">3.4.21.84</ecNumber>
    </recommendedName>
</protein>
<dbReference type="GO" id="GO:0004252">
    <property type="term" value="F:serine-type endopeptidase activity"/>
    <property type="evidence" value="ECO:0007669"/>
    <property type="project" value="InterPro"/>
</dbReference>
<dbReference type="InterPro" id="IPR001254">
    <property type="entry name" value="Trypsin_dom"/>
</dbReference>
<keyword evidence="4" id="KW-0732">Signal</keyword>
<feature type="domain" description="CUB" evidence="16">
    <location>
        <begin position="117"/>
        <end position="223"/>
    </location>
</feature>
<dbReference type="Pfam" id="PF00431">
    <property type="entry name" value="CUB"/>
    <property type="match status" value="3"/>
</dbReference>
<evidence type="ECO:0000256" key="4">
    <source>
        <dbReference type="ARBA" id="ARBA00022729"/>
    </source>
</evidence>
<feature type="compositionally biased region" description="Polar residues" evidence="15">
    <location>
        <begin position="81"/>
        <end position="97"/>
    </location>
</feature>
<feature type="domain" description="Peptidase S1" evidence="17">
    <location>
        <begin position="703"/>
        <end position="968"/>
    </location>
</feature>
<keyword evidence="1" id="KW-0245">EGF-like domain</keyword>
<evidence type="ECO:0000256" key="8">
    <source>
        <dbReference type="ARBA" id="ARBA00022825"/>
    </source>
</evidence>
<dbReference type="GO" id="GO:0042381">
    <property type="term" value="P:hemolymph coagulation"/>
    <property type="evidence" value="ECO:0007669"/>
    <property type="project" value="UniProtKB-KW"/>
</dbReference>
<evidence type="ECO:0000313" key="19">
    <source>
        <dbReference type="EMBL" id="CAD7643701.1"/>
    </source>
</evidence>
<dbReference type="InterPro" id="IPR033116">
    <property type="entry name" value="TRYPSIN_SER"/>
</dbReference>
<dbReference type="Gene3D" id="2.60.40.10">
    <property type="entry name" value="Immunoglobulins"/>
    <property type="match status" value="2"/>
</dbReference>
<dbReference type="CDD" id="cd00041">
    <property type="entry name" value="CUB"/>
    <property type="match status" value="3"/>
</dbReference>
<feature type="domain" description="Ig-like" evidence="18">
    <location>
        <begin position="589"/>
        <end position="677"/>
    </location>
</feature>
<dbReference type="SMART" id="SM00020">
    <property type="entry name" value="Tryp_SPc"/>
    <property type="match status" value="1"/>
</dbReference>
<reference evidence="19" key="1">
    <citation type="submission" date="2020-11" db="EMBL/GenBank/DDBJ databases">
        <authorList>
            <person name="Tran Van P."/>
        </authorList>
    </citation>
    <scope>NUCLEOTIDE SEQUENCE</scope>
</reference>
<evidence type="ECO:0000256" key="7">
    <source>
        <dbReference type="ARBA" id="ARBA00022820"/>
    </source>
</evidence>
<feature type="domain" description="CUB" evidence="16">
    <location>
        <begin position="227"/>
        <end position="341"/>
    </location>
</feature>
<keyword evidence="3 14" id="KW-0645">Protease</keyword>
<evidence type="ECO:0000256" key="10">
    <source>
        <dbReference type="ARBA" id="ARBA00023157"/>
    </source>
</evidence>
<dbReference type="InterPro" id="IPR003598">
    <property type="entry name" value="Ig_sub2"/>
</dbReference>
<dbReference type="FunFam" id="2.40.10.10:FF:000120">
    <property type="entry name" value="Putative serine protease"/>
    <property type="match status" value="1"/>
</dbReference>
<evidence type="ECO:0000256" key="5">
    <source>
        <dbReference type="ARBA" id="ARBA00022734"/>
    </source>
</evidence>
<keyword evidence="9" id="KW-0130">Cell adhesion</keyword>
<evidence type="ECO:0000313" key="20">
    <source>
        <dbReference type="Proteomes" id="UP000728032"/>
    </source>
</evidence>
<dbReference type="InterPro" id="IPR009003">
    <property type="entry name" value="Peptidase_S1_PA"/>
</dbReference>
<evidence type="ECO:0000256" key="3">
    <source>
        <dbReference type="ARBA" id="ARBA00022670"/>
    </source>
</evidence>
<gene>
    <name evidence="19" type="ORF">ONB1V03_LOCUS4270</name>
</gene>
<dbReference type="CDD" id="cd00190">
    <property type="entry name" value="Tryp_SPc"/>
    <property type="match status" value="1"/>
</dbReference>
<comment type="catalytic activity">
    <reaction evidence="11">
        <text>Selective cleavage of 103-Arg-|-Ser-104 and 124-Ile-|-Ile-125 bonds in Limulus clotting factor B to form activated factor B. Cleavage of -Pro-Arg-|-Xaa- bonds in synthetic substrates.</text>
        <dbReference type="EC" id="3.4.21.84"/>
    </reaction>
</comment>
<dbReference type="PROSITE" id="PS00134">
    <property type="entry name" value="TRYPSIN_HIS"/>
    <property type="match status" value="1"/>
</dbReference>
<evidence type="ECO:0000259" key="18">
    <source>
        <dbReference type="PROSITE" id="PS50835"/>
    </source>
</evidence>
<proteinExistence type="predicted"/>
<dbReference type="InterPro" id="IPR000859">
    <property type="entry name" value="CUB_dom"/>
</dbReference>
<dbReference type="FunFam" id="2.60.120.290:FF:000005">
    <property type="entry name" value="Procollagen C-endopeptidase enhancer 1"/>
    <property type="match status" value="1"/>
</dbReference>
<dbReference type="PROSITE" id="PS00135">
    <property type="entry name" value="TRYPSIN_SER"/>
    <property type="match status" value="1"/>
</dbReference>
<dbReference type="AlphaFoldDB" id="A0A7R9LL48"/>
<dbReference type="GO" id="GO:0005615">
    <property type="term" value="C:extracellular space"/>
    <property type="evidence" value="ECO:0007669"/>
    <property type="project" value="TreeGrafter"/>
</dbReference>
<dbReference type="Pfam" id="PF13927">
    <property type="entry name" value="Ig_3"/>
    <property type="match status" value="1"/>
</dbReference>
<dbReference type="Gene3D" id="2.60.120.290">
    <property type="entry name" value="Spermadhesin, CUB domain"/>
    <property type="match status" value="3"/>
</dbReference>
<dbReference type="InterPro" id="IPR018114">
    <property type="entry name" value="TRYPSIN_HIS"/>
</dbReference>
<dbReference type="SMART" id="SM00042">
    <property type="entry name" value="CUB"/>
    <property type="match status" value="3"/>
</dbReference>
<evidence type="ECO:0000259" key="17">
    <source>
        <dbReference type="PROSITE" id="PS50240"/>
    </source>
</evidence>
<dbReference type="InterPro" id="IPR036179">
    <property type="entry name" value="Ig-like_dom_sf"/>
</dbReference>
<dbReference type="InterPro" id="IPR007110">
    <property type="entry name" value="Ig-like_dom"/>
</dbReference>
<organism evidence="19">
    <name type="scientific">Oppiella nova</name>
    <dbReference type="NCBI Taxonomy" id="334625"/>
    <lineage>
        <taxon>Eukaryota</taxon>
        <taxon>Metazoa</taxon>
        <taxon>Ecdysozoa</taxon>
        <taxon>Arthropoda</taxon>
        <taxon>Chelicerata</taxon>
        <taxon>Arachnida</taxon>
        <taxon>Acari</taxon>
        <taxon>Acariformes</taxon>
        <taxon>Sarcoptiformes</taxon>
        <taxon>Oribatida</taxon>
        <taxon>Brachypylina</taxon>
        <taxon>Oppioidea</taxon>
        <taxon>Oppiidae</taxon>
        <taxon>Oppiella</taxon>
    </lineage>
</organism>
<accession>A0A7R9LL48</accession>
<comment type="caution">
    <text evidence="13">Lacks conserved residue(s) required for the propagation of feature annotation.</text>
</comment>
<dbReference type="EMBL" id="OC916267">
    <property type="protein sequence ID" value="CAD7643701.1"/>
    <property type="molecule type" value="Genomic_DNA"/>
</dbReference>
<dbReference type="PANTHER" id="PTHR24255">
    <property type="entry name" value="COMPLEMENT COMPONENT 1, S SUBCOMPONENT-RELATED"/>
    <property type="match status" value="1"/>
</dbReference>
<dbReference type="GO" id="GO:0006508">
    <property type="term" value="P:proteolysis"/>
    <property type="evidence" value="ECO:0007669"/>
    <property type="project" value="UniProtKB-KW"/>
</dbReference>
<dbReference type="InterPro" id="IPR035914">
    <property type="entry name" value="Sperma_CUB_dom_sf"/>
</dbReference>
<feature type="domain" description="CUB" evidence="16">
    <location>
        <begin position="350"/>
        <end position="462"/>
    </location>
</feature>
<dbReference type="SMART" id="SM00409">
    <property type="entry name" value="IG"/>
    <property type="match status" value="2"/>
</dbReference>
<dbReference type="PRINTS" id="PR00722">
    <property type="entry name" value="CHYMOTRYPSIN"/>
</dbReference>
<evidence type="ECO:0000256" key="15">
    <source>
        <dbReference type="SAM" id="MobiDB-lite"/>
    </source>
</evidence>
<dbReference type="GO" id="GO:0030246">
    <property type="term" value="F:carbohydrate binding"/>
    <property type="evidence" value="ECO:0007669"/>
    <property type="project" value="UniProtKB-KW"/>
</dbReference>
<dbReference type="InterPro" id="IPR043504">
    <property type="entry name" value="Peptidase_S1_PA_chymotrypsin"/>
</dbReference>
<dbReference type="SUPFAM" id="SSF48726">
    <property type="entry name" value="Immunoglobulin"/>
    <property type="match status" value="2"/>
</dbReference>
<evidence type="ECO:0000256" key="13">
    <source>
        <dbReference type="PROSITE-ProRule" id="PRU00059"/>
    </source>
</evidence>
<dbReference type="PROSITE" id="PS50835">
    <property type="entry name" value="IG_LIKE"/>
    <property type="match status" value="2"/>
</dbReference>
<dbReference type="InterPro" id="IPR003599">
    <property type="entry name" value="Ig_sub"/>
</dbReference>
<evidence type="ECO:0000256" key="2">
    <source>
        <dbReference type="ARBA" id="ARBA00022659"/>
    </source>
</evidence>
<dbReference type="PROSITE" id="PS01180">
    <property type="entry name" value="CUB"/>
    <property type="match status" value="3"/>
</dbReference>
<keyword evidence="8 14" id="KW-0720">Serine protease</keyword>
<name>A0A7R9LL48_9ACAR</name>
<feature type="region of interest" description="Disordered" evidence="15">
    <location>
        <begin position="24"/>
        <end position="45"/>
    </location>
</feature>
<dbReference type="SMART" id="SM00408">
    <property type="entry name" value="IGc2"/>
    <property type="match status" value="2"/>
</dbReference>
<dbReference type="SUPFAM" id="SSF50494">
    <property type="entry name" value="Trypsin-like serine proteases"/>
    <property type="match status" value="1"/>
</dbReference>
<evidence type="ECO:0000256" key="11">
    <source>
        <dbReference type="ARBA" id="ARBA00052079"/>
    </source>
</evidence>
<evidence type="ECO:0000256" key="14">
    <source>
        <dbReference type="RuleBase" id="RU363034"/>
    </source>
</evidence>
<keyword evidence="20" id="KW-1185">Reference proteome</keyword>
<feature type="compositionally biased region" description="Basic and acidic residues" evidence="15">
    <location>
        <begin position="24"/>
        <end position="39"/>
    </location>
</feature>
<evidence type="ECO:0000256" key="9">
    <source>
        <dbReference type="ARBA" id="ARBA00022889"/>
    </source>
</evidence>
<dbReference type="EMBL" id="CAJPVJ010001442">
    <property type="protein sequence ID" value="CAG2164721.1"/>
    <property type="molecule type" value="Genomic_DNA"/>
</dbReference>
<dbReference type="InterPro" id="IPR001314">
    <property type="entry name" value="Peptidase_S1A"/>
</dbReference>
<dbReference type="Gene3D" id="2.40.10.10">
    <property type="entry name" value="Trypsin-like serine proteases"/>
    <property type="match status" value="1"/>
</dbReference>
<dbReference type="PANTHER" id="PTHR24255:SF38">
    <property type="entry name" value="MANNAN-BINDING LECTIN SERINE PROTEASE 1-LIKE"/>
    <property type="match status" value="1"/>
</dbReference>
<evidence type="ECO:0000256" key="6">
    <source>
        <dbReference type="ARBA" id="ARBA00022801"/>
    </source>
</evidence>
<dbReference type="InterPro" id="IPR013783">
    <property type="entry name" value="Ig-like_fold"/>
</dbReference>
<feature type="compositionally biased region" description="Basic and acidic residues" evidence="15">
    <location>
        <begin position="67"/>
        <end position="80"/>
    </location>
</feature>
<feature type="domain" description="Ig-like" evidence="18">
    <location>
        <begin position="499"/>
        <end position="570"/>
    </location>
</feature>
<feature type="compositionally biased region" description="Basic and acidic residues" evidence="15">
    <location>
        <begin position="98"/>
        <end position="112"/>
    </location>
</feature>
<dbReference type="Pfam" id="PF00089">
    <property type="entry name" value="Trypsin"/>
    <property type="match status" value="1"/>
</dbReference>
<dbReference type="Proteomes" id="UP000728032">
    <property type="component" value="Unassembled WGS sequence"/>
</dbReference>
<dbReference type="PROSITE" id="PS50240">
    <property type="entry name" value="TRYPSIN_DOM"/>
    <property type="match status" value="1"/>
</dbReference>
<sequence>MFTMRSNFFREDSVDVVDNIHRRVRRQNSDSKPESRERVISSPKRISTRNDVNLRKDILESISSRVETESKELTTRRRDISSSGDRNSNSKNSSLAQKESKPTDTSRRTAKTTDFKCGGSFTVYISEEITSPLYPSKYPPNVDCRWNISAQKGQTIKIEIFRLNIETNDANCKFDYLDIKGVRRLCGKVTESVIPVNTSSVELRFRSDANNEDFGFHLRIVTESVDCVRELNVTNFVFVTSPKYPNNYEDSTDCWTLIRAERDTTLTITFETLLLEHDSHCAYDYLEVFDSSTANKSLGKFCEKPEGVTFSMISSGNVILLHFHSDQLLNNKGFRAEVSTSKSANSNFGCNWKVNWSNMTLDSPNFPDNYLPNLNCEMSISSPSDDERVVIVFDWIHLEAGSKCENNDRLEIWEDERAATRVICGRYSQPFKYVAKNRTIKLKFISDNFAEFPGFTSRLTYLNERNPESRTITSKFISDNFAEFPGFTSRLTYLNERNPESRTITSKVFRTPENATVIIGSTHVLHCEPLTNDPITWFKNDKQITTGIAPNGKTLIIKEFTTASEGRYICKFGKEYREGWLSARKTTCPSVIFRKRPKDQSVSEGDFVVLECNVVDSRNAVKWEKDGRSLANISRVNQLHNGYLLLDPAMSEDSGIYYCIANPDSADCAVKSGARVSVNRRVNVNNICGISHSNQPNPDVSKIIGGTEATKAAFPWHVMFWDYRRKAFCGGPWHVMFWDYRRKAFCGGVNSELQALLNERWVVTAAHCFETGSESAIEVKLGKFDQTVIEETEFVAKIAEVIRHPDFSRDTFDNDIALVRLSQHISFTPSIVPICLVDKRERRATDEFFLKPNSALRIGHVTGWGQLKENGPQPRFLQELRVPIVEEGKCRSSTAFKVTANMFCAGYGKEVLGDACKGDSGGPFVVPYKSRWIMLGVVSWGEGCGRSGKFGFYTKVNNYLDWINAIIKL</sequence>
<evidence type="ECO:0000256" key="12">
    <source>
        <dbReference type="ARBA" id="ARBA00066707"/>
    </source>
</evidence>
<feature type="disulfide bond" evidence="13">
    <location>
        <begin position="117"/>
        <end position="144"/>
    </location>
</feature>
<keyword evidence="2" id="KW-0768">Sushi</keyword>
<feature type="region of interest" description="Disordered" evidence="15">
    <location>
        <begin position="67"/>
        <end position="112"/>
    </location>
</feature>
<feature type="disulfide bond" evidence="13">
    <location>
        <begin position="227"/>
        <end position="254"/>
    </location>
</feature>
<keyword evidence="5" id="KW-0430">Lectin</keyword>
<evidence type="ECO:0000256" key="1">
    <source>
        <dbReference type="ARBA" id="ARBA00022536"/>
    </source>
</evidence>
<keyword evidence="7" id="KW-0353">Hemolymph clotting</keyword>
<dbReference type="GO" id="GO:0007155">
    <property type="term" value="P:cell adhesion"/>
    <property type="evidence" value="ECO:0007669"/>
    <property type="project" value="UniProtKB-KW"/>
</dbReference>
<dbReference type="EC" id="3.4.21.84" evidence="12"/>